<dbReference type="Proteomes" id="UP001162881">
    <property type="component" value="Unassembled WGS sequence"/>
</dbReference>
<dbReference type="InterPro" id="IPR012910">
    <property type="entry name" value="Plug_dom"/>
</dbReference>
<dbReference type="RefSeq" id="WP_244023363.1">
    <property type="nucleotide sequence ID" value="NZ_JALHLF010000107.1"/>
</dbReference>
<name>A0ABT0BHH2_9SPHN</name>
<evidence type="ECO:0000256" key="1">
    <source>
        <dbReference type="ARBA" id="ARBA00004442"/>
    </source>
</evidence>
<dbReference type="SUPFAM" id="SSF56935">
    <property type="entry name" value="Porins"/>
    <property type="match status" value="1"/>
</dbReference>
<keyword evidence="3" id="KW-0998">Cell outer membrane</keyword>
<reference evidence="8" key="1">
    <citation type="submission" date="2022-03" db="EMBL/GenBank/DDBJ databases">
        <title>Identification of a novel bacterium isolated from mangrove sediments.</title>
        <authorList>
            <person name="Pan X."/>
        </authorList>
    </citation>
    <scope>NUCLEOTIDE SEQUENCE</scope>
    <source>
        <strain evidence="8">B1949</strain>
    </source>
</reference>
<feature type="signal peptide" evidence="5">
    <location>
        <begin position="1"/>
        <end position="29"/>
    </location>
</feature>
<sequence>MRKHVSRISLVKSALVATSALALPHVAQAQDSAATTSQTTTNPSASAQSDAFDMESIIVTGYRQSLDAAINVKRDSVSAVDAIVAEDIAKFPDQNLAESLQRIPGISIQRDAGEGRAITVRGLGAQFTRVRVNGMETIATSTDGASANRDRAFDFNVFASELFSSIVVHKTAEAALDEGSLGAVVDLNTGVPLSGKTGMTLVASAQGRYNDLSKDLSPRLAGLVGWVNEDQTFGVSASVAWSKYTTQELGNNSVRWAQAPFRSVDGETCMSGSSFVADPSDACIAVAEAFHPRIPRYGLVSHDRNRLGATASIQFEPNENTKLSLDGLYSLFKENRDEYWGEVLLRSNEKSIDVSNYTIDANNNLISADLDNVYVRTERYHRESQTKFYQLSARLEQRLSDSLKVNLLGGVSKSKADIPVETTLIFDDTDATGYHYDYSNMKSPVLTFGSGIDDPSSFTFAEFRDRPSFLTNKFKTFTGDLDWDVTEGFKLLGGGFFRQFDFDTVGYRRDSTYCAAFTCDAGTNGAQVTDAISQTFNLGNAGQPAGTTTSWIVPDLKAAADAIDLYGREAVLQQGEQRAVTEKTMGGWFMTQFETELLGLRVTGNAGVRYAKTKQSSSGFSDGTYVTVQREYDDWLPSFNLNIFPADNLIVRGAIAKVITRPTLGSLTPGGSVDQYNFSISSGNPFLDPYRATTYDVAVEWYFAPGALASVALFAKDIASFPISTSFQGTWADSGLPTSLLTAGTPAYNAVVLGEDPNREFQFKTTGNGPGATLKGIELALQLPFSTFSDGFLRNFGVLANLTLVQSDVDYSIAGALAYDASANKLVAQANGAYTQPLLGLAKRSWNTTAYYDDGTFSIRGSVAYRSGYSDSTSGNNNVFEGYGSSLNVDASIRYKLTEQIELSVEGTNLTDDYRYRFTDLEANRNYENNHYGRTFLFGARFKY</sequence>
<comment type="subcellular location">
    <subcellularLocation>
        <location evidence="1 4">Cell outer membrane</location>
    </subcellularLocation>
</comment>
<dbReference type="CDD" id="cd01347">
    <property type="entry name" value="ligand_gated_channel"/>
    <property type="match status" value="1"/>
</dbReference>
<accession>A0ABT0BHH2</accession>
<evidence type="ECO:0000313" key="9">
    <source>
        <dbReference type="Proteomes" id="UP001162881"/>
    </source>
</evidence>
<evidence type="ECO:0000256" key="3">
    <source>
        <dbReference type="ARBA" id="ARBA00023237"/>
    </source>
</evidence>
<evidence type="ECO:0000259" key="6">
    <source>
        <dbReference type="Pfam" id="PF00593"/>
    </source>
</evidence>
<keyword evidence="8" id="KW-0675">Receptor</keyword>
<dbReference type="InterPro" id="IPR036942">
    <property type="entry name" value="Beta-barrel_TonB_sf"/>
</dbReference>
<keyword evidence="2 4" id="KW-0472">Membrane</keyword>
<dbReference type="InterPro" id="IPR010104">
    <property type="entry name" value="TonB_rcpt_bac"/>
</dbReference>
<protein>
    <submittedName>
        <fullName evidence="8">TonB-dependent receptor</fullName>
    </submittedName>
</protein>
<dbReference type="InterPro" id="IPR000531">
    <property type="entry name" value="Beta-barrel_TonB"/>
</dbReference>
<dbReference type="EMBL" id="JALHLF010000107">
    <property type="protein sequence ID" value="MCJ2184487.1"/>
    <property type="molecule type" value="Genomic_DNA"/>
</dbReference>
<organism evidence="8 9">
    <name type="scientific">Novosphingobium organovorum</name>
    <dbReference type="NCBI Taxonomy" id="2930092"/>
    <lineage>
        <taxon>Bacteria</taxon>
        <taxon>Pseudomonadati</taxon>
        <taxon>Pseudomonadota</taxon>
        <taxon>Alphaproteobacteria</taxon>
        <taxon>Sphingomonadales</taxon>
        <taxon>Sphingomonadaceae</taxon>
        <taxon>Novosphingobium</taxon>
    </lineage>
</organism>
<comment type="similarity">
    <text evidence="4">Belongs to the TonB-dependent receptor family.</text>
</comment>
<dbReference type="NCBIfam" id="TIGR01782">
    <property type="entry name" value="TonB-Xanth-Caul"/>
    <property type="match status" value="1"/>
</dbReference>
<dbReference type="Pfam" id="PF07715">
    <property type="entry name" value="Plug"/>
    <property type="match status" value="1"/>
</dbReference>
<feature type="chain" id="PRO_5046112968" evidence="5">
    <location>
        <begin position="30"/>
        <end position="944"/>
    </location>
</feature>
<keyword evidence="4" id="KW-0798">TonB box</keyword>
<dbReference type="PANTHER" id="PTHR40980">
    <property type="entry name" value="PLUG DOMAIN-CONTAINING PROTEIN"/>
    <property type="match status" value="1"/>
</dbReference>
<proteinExistence type="inferred from homology"/>
<keyword evidence="5" id="KW-0732">Signal</keyword>
<evidence type="ECO:0000256" key="4">
    <source>
        <dbReference type="RuleBase" id="RU003357"/>
    </source>
</evidence>
<feature type="domain" description="TonB-dependent receptor-like beta-barrel" evidence="6">
    <location>
        <begin position="436"/>
        <end position="910"/>
    </location>
</feature>
<comment type="caution">
    <text evidence="8">The sequence shown here is derived from an EMBL/GenBank/DDBJ whole genome shotgun (WGS) entry which is preliminary data.</text>
</comment>
<evidence type="ECO:0000256" key="5">
    <source>
        <dbReference type="SAM" id="SignalP"/>
    </source>
</evidence>
<keyword evidence="9" id="KW-1185">Reference proteome</keyword>
<dbReference type="PANTHER" id="PTHR40980:SF3">
    <property type="entry name" value="TONB-DEPENDENT RECEPTOR-LIKE BETA-BARREL DOMAIN-CONTAINING PROTEIN"/>
    <property type="match status" value="1"/>
</dbReference>
<dbReference type="Pfam" id="PF00593">
    <property type="entry name" value="TonB_dep_Rec_b-barrel"/>
    <property type="match status" value="1"/>
</dbReference>
<dbReference type="InterPro" id="IPR037066">
    <property type="entry name" value="Plug_dom_sf"/>
</dbReference>
<feature type="domain" description="TonB-dependent receptor plug" evidence="7">
    <location>
        <begin position="73"/>
        <end position="183"/>
    </location>
</feature>
<evidence type="ECO:0000256" key="2">
    <source>
        <dbReference type="ARBA" id="ARBA00023136"/>
    </source>
</evidence>
<evidence type="ECO:0000313" key="8">
    <source>
        <dbReference type="EMBL" id="MCJ2184487.1"/>
    </source>
</evidence>
<gene>
    <name evidence="8" type="ORF">MTR62_17580</name>
</gene>
<evidence type="ECO:0000259" key="7">
    <source>
        <dbReference type="Pfam" id="PF07715"/>
    </source>
</evidence>
<dbReference type="Gene3D" id="2.170.130.10">
    <property type="entry name" value="TonB-dependent receptor, plug domain"/>
    <property type="match status" value="1"/>
</dbReference>
<dbReference type="Gene3D" id="2.40.170.20">
    <property type="entry name" value="TonB-dependent receptor, beta-barrel domain"/>
    <property type="match status" value="1"/>
</dbReference>